<organism evidence="1">
    <name type="scientific">Dulem virus 249</name>
    <dbReference type="NCBI Taxonomy" id="3145726"/>
    <lineage>
        <taxon>Viruses</taxon>
        <taxon>Monodnaviria</taxon>
        <taxon>Sangervirae</taxon>
        <taxon>Phixviricota</taxon>
        <taxon>Malgrandaviricetes</taxon>
        <taxon>Petitvirales</taxon>
        <taxon>Microviridae</taxon>
        <taxon>Microvirus</taxon>
    </lineage>
</organism>
<evidence type="ECO:0000313" key="3">
    <source>
        <dbReference type="EMBL" id="XCD05198.1"/>
    </source>
</evidence>
<dbReference type="EMBL" id="PP511712">
    <property type="protein sequence ID" value="XCD06807.1"/>
    <property type="molecule type" value="Genomic_DNA"/>
</dbReference>
<sequence>MKEIIIDCCELKLAGEQDSRVTFVKHARSDASELEYSVVRNHCPLSVAMSIISFERSFSDGFLESYLIEPERD</sequence>
<protein>
    <submittedName>
        <fullName evidence="1">Uncharacterized protein</fullName>
    </submittedName>
</protein>
<dbReference type="EMBL" id="PP511527">
    <property type="protein sequence ID" value="XCD05198.1"/>
    <property type="molecule type" value="Genomic_DNA"/>
</dbReference>
<evidence type="ECO:0000313" key="4">
    <source>
        <dbReference type="EMBL" id="XCD06807.1"/>
    </source>
</evidence>
<reference evidence="1" key="1">
    <citation type="submission" date="2024-03" db="EMBL/GenBank/DDBJ databases">
        <title>Diverse circular DNA viruses in blood, oral, and fecal samples of captive lemurs.</title>
        <authorList>
            <person name="Paietta E.N."/>
            <person name="Kraberger S."/>
            <person name="Lund M.C."/>
            <person name="Custer J.M."/>
            <person name="Vargas K.M."/>
            <person name="Ehmke E.E."/>
            <person name="Yoder A.D."/>
            <person name="Varsani A."/>
        </authorList>
    </citation>
    <scope>NUCLEOTIDE SEQUENCE</scope>
    <source>
        <strain evidence="1">Duke_18_31</strain>
        <strain evidence="2">Duke_23FS_20</strain>
        <strain evidence="3">Duke_24FS_41</strain>
        <strain evidence="4">Duke_26_28</strain>
    </source>
</reference>
<dbReference type="EMBL" id="PP511451">
    <property type="protein sequence ID" value="XCD04374.1"/>
    <property type="molecule type" value="Genomic_DNA"/>
</dbReference>
<accession>A0AAU8ATN1</accession>
<evidence type="ECO:0000313" key="1">
    <source>
        <dbReference type="EMBL" id="XCD03233.1"/>
    </source>
</evidence>
<name>A0AAU8ATN1_9VIRU</name>
<evidence type="ECO:0000313" key="2">
    <source>
        <dbReference type="EMBL" id="XCD04374.1"/>
    </source>
</evidence>
<proteinExistence type="predicted"/>
<dbReference type="EMBL" id="PP511331">
    <property type="protein sequence ID" value="XCD03233.1"/>
    <property type="molecule type" value="Genomic_DNA"/>
</dbReference>